<keyword evidence="9 16" id="KW-1133">Transmembrane helix</keyword>
<evidence type="ECO:0000256" key="5">
    <source>
        <dbReference type="ARBA" id="ARBA00022475"/>
    </source>
</evidence>
<keyword evidence="11" id="KW-0325">Glycoprotein</keyword>
<evidence type="ECO:0000256" key="13">
    <source>
        <dbReference type="ARBA" id="ARBA00040878"/>
    </source>
</evidence>
<dbReference type="InterPro" id="IPR023271">
    <property type="entry name" value="Aquaporin-like"/>
</dbReference>
<evidence type="ECO:0000256" key="16">
    <source>
        <dbReference type="SAM" id="Phobius"/>
    </source>
</evidence>
<comment type="similarity">
    <text evidence="3 15">Belongs to the MIP/aquaporin (TC 1.A.8) family.</text>
</comment>
<protein>
    <recommendedName>
        <fullName evidence="13">Aquaporin-4</fullName>
    </recommendedName>
</protein>
<sequence length="326" mass="34772">MQSQGTMSGSCSSDRPAFSNNPAHARPAAPLRLLSWCNCQNIMVAFKGIWTKDFWRAVSGEYLATLIFVLLGLGSTINWAAGKEKPPPADLVLISLCFGLTIATMVQCFGHISGGHINPAVTAAMVVTRKLSLAKAVFYVAAQCLGAITGAGILYLVTPTAARGSFGVTTVNPTISVGHGFLVELLITFELVFTVFATCDPKRTDLGGSASLAIGIAVVIGHLFAIPYTGASMNPARSFGPAMVTLNFENHWVYWVGPIIGGILAAGLYEYLYCPDPEIKKRMKQVFKKDPTGKYREVEAGDIAVKPGSIHNINVEKADVMLTGEV</sequence>
<dbReference type="Pfam" id="PF00230">
    <property type="entry name" value="MIP"/>
    <property type="match status" value="1"/>
</dbReference>
<dbReference type="GO" id="GO:0015250">
    <property type="term" value="F:water channel activity"/>
    <property type="evidence" value="ECO:0007669"/>
    <property type="project" value="UniProtKB-ARBA"/>
</dbReference>
<keyword evidence="5" id="KW-1003">Cell membrane</keyword>
<feature type="transmembrane region" description="Helical" evidence="16">
    <location>
        <begin position="177"/>
        <end position="198"/>
    </location>
</feature>
<keyword evidence="7 15" id="KW-0812">Transmembrane</keyword>
<evidence type="ECO:0000256" key="10">
    <source>
        <dbReference type="ARBA" id="ARBA00023136"/>
    </source>
</evidence>
<evidence type="ECO:0000256" key="15">
    <source>
        <dbReference type="RuleBase" id="RU000477"/>
    </source>
</evidence>
<feature type="transmembrane region" description="Helical" evidence="16">
    <location>
        <begin position="252"/>
        <end position="274"/>
    </location>
</feature>
<dbReference type="GO" id="GO:0042383">
    <property type="term" value="C:sarcolemma"/>
    <property type="evidence" value="ECO:0007669"/>
    <property type="project" value="UniProtKB-SubCell"/>
</dbReference>
<evidence type="ECO:0000256" key="7">
    <source>
        <dbReference type="ARBA" id="ARBA00022692"/>
    </source>
</evidence>
<keyword evidence="8" id="KW-0677">Repeat</keyword>
<dbReference type="GO" id="GO:0016323">
    <property type="term" value="C:basolateral plasma membrane"/>
    <property type="evidence" value="ECO:0007669"/>
    <property type="project" value="UniProtKB-SubCell"/>
</dbReference>
<name>A0A9Y3QLV0_9CICH</name>
<dbReference type="PANTHER" id="PTHR19139:SF34">
    <property type="entry name" value="AQUAPORIN-4"/>
    <property type="match status" value="1"/>
</dbReference>
<dbReference type="CDD" id="cd00333">
    <property type="entry name" value="MIP"/>
    <property type="match status" value="1"/>
</dbReference>
<comment type="catalytic activity">
    <reaction evidence="12">
        <text>H2O(in) = H2O(out)</text>
        <dbReference type="Rhea" id="RHEA:29667"/>
        <dbReference type="ChEBI" id="CHEBI:15377"/>
    </reaction>
</comment>
<evidence type="ECO:0000256" key="4">
    <source>
        <dbReference type="ARBA" id="ARBA00022448"/>
    </source>
</evidence>
<evidence type="ECO:0000256" key="3">
    <source>
        <dbReference type="ARBA" id="ARBA00006175"/>
    </source>
</evidence>
<dbReference type="InterPro" id="IPR000425">
    <property type="entry name" value="MIP"/>
</dbReference>
<dbReference type="InterPro" id="IPR034294">
    <property type="entry name" value="Aquaporin_transptr"/>
</dbReference>
<dbReference type="SUPFAM" id="SSF81338">
    <property type="entry name" value="Aquaporin-like"/>
    <property type="match status" value="1"/>
</dbReference>
<organism evidence="17 18">
    <name type="scientific">Pundamilia nyererei</name>
    <dbReference type="NCBI Taxonomy" id="303518"/>
    <lineage>
        <taxon>Eukaryota</taxon>
        <taxon>Metazoa</taxon>
        <taxon>Chordata</taxon>
        <taxon>Craniata</taxon>
        <taxon>Vertebrata</taxon>
        <taxon>Euteleostomi</taxon>
        <taxon>Actinopterygii</taxon>
        <taxon>Neopterygii</taxon>
        <taxon>Teleostei</taxon>
        <taxon>Neoteleostei</taxon>
        <taxon>Acanthomorphata</taxon>
        <taxon>Ovalentaria</taxon>
        <taxon>Cichlomorphae</taxon>
        <taxon>Cichliformes</taxon>
        <taxon>Cichlidae</taxon>
        <taxon>African cichlids</taxon>
        <taxon>Pseudocrenilabrinae</taxon>
        <taxon>Haplochromini</taxon>
        <taxon>Pundamilia</taxon>
    </lineage>
</organism>
<keyword evidence="17" id="KW-1185">Reference proteome</keyword>
<reference evidence="18" key="1">
    <citation type="submission" date="2025-08" db="UniProtKB">
        <authorList>
            <consortium name="RefSeq"/>
        </authorList>
    </citation>
    <scope>IDENTIFICATION</scope>
</reference>
<feature type="transmembrane region" description="Helical" evidence="16">
    <location>
        <begin position="62"/>
        <end position="81"/>
    </location>
</feature>
<dbReference type="RefSeq" id="XP_005721441.1">
    <property type="nucleotide sequence ID" value="XM_005721384.1"/>
</dbReference>
<comment type="subunit">
    <text evidence="14">Homotetramer. The tetramers can form oligomeric arrays in membranes. The size of the oligomers differs between tissues and is smaller in skeletal muscle than in brain. Interaction between AQP4 oligomeric arrays in close-by cells can contribute to cell-cell adhesion. Part of a complex containing MLC1, TRPV4, HEPACAM and ATP1B1.</text>
</comment>
<evidence type="ECO:0000256" key="6">
    <source>
        <dbReference type="ARBA" id="ARBA00022553"/>
    </source>
</evidence>
<dbReference type="PRINTS" id="PR00783">
    <property type="entry name" value="MINTRINSICP"/>
</dbReference>
<dbReference type="Gene3D" id="1.20.1080.10">
    <property type="entry name" value="Glycerol uptake facilitator protein"/>
    <property type="match status" value="1"/>
</dbReference>
<evidence type="ECO:0000256" key="12">
    <source>
        <dbReference type="ARBA" id="ARBA00034651"/>
    </source>
</evidence>
<dbReference type="GO" id="GO:0009992">
    <property type="term" value="P:intracellular water homeostasis"/>
    <property type="evidence" value="ECO:0007669"/>
    <property type="project" value="UniProtKB-ARBA"/>
</dbReference>
<dbReference type="NCBIfam" id="TIGR00861">
    <property type="entry name" value="MIP"/>
    <property type="match status" value="1"/>
</dbReference>
<evidence type="ECO:0000256" key="8">
    <source>
        <dbReference type="ARBA" id="ARBA00022737"/>
    </source>
</evidence>
<evidence type="ECO:0000256" key="11">
    <source>
        <dbReference type="ARBA" id="ARBA00023180"/>
    </source>
</evidence>
<dbReference type="FunFam" id="1.20.1080.10:FF:000009">
    <property type="entry name" value="aquaporin-4 isoform X1"/>
    <property type="match status" value="1"/>
</dbReference>
<gene>
    <name evidence="18" type="primary">LOC102201273</name>
</gene>
<comment type="subcellular location">
    <subcellularLocation>
        <location evidence="2">Basolateral cell membrane</location>
        <topology evidence="2">Multi-pass membrane protein</topology>
    </subcellularLocation>
    <subcellularLocation>
        <location evidence="1">Cell membrane</location>
        <location evidence="1">Sarcolemma</location>
        <topology evidence="1">Multi-pass membrane protein</topology>
    </subcellularLocation>
</comment>
<evidence type="ECO:0000256" key="9">
    <source>
        <dbReference type="ARBA" id="ARBA00022989"/>
    </source>
</evidence>
<feature type="transmembrane region" description="Helical" evidence="16">
    <location>
        <begin position="210"/>
        <end position="232"/>
    </location>
</feature>
<accession>A0A9Y3QLV0</accession>
<evidence type="ECO:0000256" key="2">
    <source>
        <dbReference type="ARBA" id="ARBA00004554"/>
    </source>
</evidence>
<keyword evidence="4 15" id="KW-0813">Transport</keyword>
<dbReference type="AlphaFoldDB" id="A0A9Y3QLV0"/>
<dbReference type="PANTHER" id="PTHR19139">
    <property type="entry name" value="AQUAPORIN TRANSPORTER"/>
    <property type="match status" value="1"/>
</dbReference>
<feature type="transmembrane region" description="Helical" evidence="16">
    <location>
        <begin position="93"/>
        <end position="115"/>
    </location>
</feature>
<dbReference type="Proteomes" id="UP000695023">
    <property type="component" value="Unplaced"/>
</dbReference>
<evidence type="ECO:0000256" key="14">
    <source>
        <dbReference type="ARBA" id="ARBA00046979"/>
    </source>
</evidence>
<dbReference type="PRINTS" id="PR02016">
    <property type="entry name" value="AQUAPORIN4"/>
</dbReference>
<feature type="transmembrane region" description="Helical" evidence="16">
    <location>
        <begin position="136"/>
        <end position="157"/>
    </location>
</feature>
<proteinExistence type="inferred from homology"/>
<evidence type="ECO:0000313" key="17">
    <source>
        <dbReference type="Proteomes" id="UP000695023"/>
    </source>
</evidence>
<keyword evidence="10 16" id="KW-0472">Membrane</keyword>
<dbReference type="GeneID" id="102201273"/>
<evidence type="ECO:0000313" key="18">
    <source>
        <dbReference type="RefSeq" id="XP_005721441.1"/>
    </source>
</evidence>
<evidence type="ECO:0000256" key="1">
    <source>
        <dbReference type="ARBA" id="ARBA00004415"/>
    </source>
</evidence>
<keyword evidence="6" id="KW-0597">Phosphoprotein</keyword>